<evidence type="ECO:0000313" key="9">
    <source>
        <dbReference type="Proteomes" id="UP001165190"/>
    </source>
</evidence>
<comment type="function">
    <text evidence="1">Catalyzes the last step of tRNA splicing, the transfer of the splice junction 2'-phosphate from ligated tRNA to NAD to produce ADP-ribose 1''-2'' cyclic phosphate.</text>
</comment>
<dbReference type="Gene3D" id="1.10.10.970">
    <property type="entry name" value="RNA 2'-phosphotransferase, Tpt1/KptA family, N-terminal domain"/>
    <property type="match status" value="1"/>
</dbReference>
<dbReference type="InterPro" id="IPR042080">
    <property type="entry name" value="RNA_2'-PTrans_N"/>
</dbReference>
<proteinExistence type="inferred from homology"/>
<dbReference type="AlphaFoldDB" id="A0A9W7LUM9"/>
<gene>
    <name evidence="8" type="ORF">HRI_001253800</name>
</gene>
<keyword evidence="5" id="KW-0520">NAD</keyword>
<evidence type="ECO:0000256" key="5">
    <source>
        <dbReference type="ARBA" id="ARBA00023027"/>
    </source>
</evidence>
<protein>
    <recommendedName>
        <fullName evidence="3">2'-phosphotransferase</fullName>
        <ecNumber evidence="3">2.7.1.160</ecNumber>
    </recommendedName>
</protein>
<dbReference type="PANTHER" id="PTHR12684">
    <property type="entry name" value="PUTATIVE PHOSPHOTRANSFERASE"/>
    <property type="match status" value="1"/>
</dbReference>
<evidence type="ECO:0000256" key="4">
    <source>
        <dbReference type="ARBA" id="ARBA00022679"/>
    </source>
</evidence>
<dbReference type="PANTHER" id="PTHR12684:SF2">
    <property type="entry name" value="TRNA 2'-PHOSPHOTRANSFERASE 1"/>
    <property type="match status" value="1"/>
</dbReference>
<comment type="catalytic activity">
    <reaction evidence="6">
        <text>2'-phospho-[ligated tRNA] + NAD(+) = mature tRNA + ADP-alpha-D-ribose 1'',2''-cyclic phosphate + nicotinamide</text>
        <dbReference type="Rhea" id="RHEA:23324"/>
        <dbReference type="Rhea" id="RHEA-COMP:11106"/>
        <dbReference type="Rhea" id="RHEA-COMP:11107"/>
        <dbReference type="ChEBI" id="CHEBI:17154"/>
        <dbReference type="ChEBI" id="CHEBI:57540"/>
        <dbReference type="ChEBI" id="CHEBI:76596"/>
        <dbReference type="ChEBI" id="CHEBI:82883"/>
        <dbReference type="ChEBI" id="CHEBI:85027"/>
        <dbReference type="EC" id="2.7.1.160"/>
    </reaction>
</comment>
<reference evidence="8" key="1">
    <citation type="submission" date="2023-05" db="EMBL/GenBank/DDBJ databases">
        <title>Genome and transcriptome analyses reveal genes involved in the formation of fine ridges on petal epidermal cells in Hibiscus trionum.</title>
        <authorList>
            <person name="Koshimizu S."/>
            <person name="Masuda S."/>
            <person name="Ishii T."/>
            <person name="Shirasu K."/>
            <person name="Hoshino A."/>
            <person name="Arita M."/>
        </authorList>
    </citation>
    <scope>NUCLEOTIDE SEQUENCE</scope>
    <source>
        <strain evidence="8">Hamamatsu line</strain>
    </source>
</reference>
<dbReference type="InterPro" id="IPR042081">
    <property type="entry name" value="RNA_2'-PTrans_C"/>
</dbReference>
<evidence type="ECO:0000256" key="1">
    <source>
        <dbReference type="ARBA" id="ARBA00003343"/>
    </source>
</evidence>
<dbReference type="InterPro" id="IPR002745">
    <property type="entry name" value="Ptrans_KptA/Tpt1"/>
</dbReference>
<sequence length="194" mass="21595">MSSSSSPSPFSSFAHSNRSGVGGRGKELKNDRERSRGRGGGKDKIDALGRLLTRILRHMATELNLNMRNDGYVKVGDLLKLNIKTFANIPLRSHTVDDIKEAVRKDNKQRFSLLEENGELLIRANQGHTVTTVESESLLKQIILADEVQFCIHGTYKRNLESILESGLKRMKRLHVHFSSGLPTDGEVISGEIS</sequence>
<evidence type="ECO:0000256" key="7">
    <source>
        <dbReference type="SAM" id="MobiDB-lite"/>
    </source>
</evidence>
<dbReference type="Pfam" id="PF01885">
    <property type="entry name" value="PTS_2-RNA"/>
    <property type="match status" value="1"/>
</dbReference>
<evidence type="ECO:0000256" key="3">
    <source>
        <dbReference type="ARBA" id="ARBA00012007"/>
    </source>
</evidence>
<evidence type="ECO:0000313" key="8">
    <source>
        <dbReference type="EMBL" id="GMI75845.1"/>
    </source>
</evidence>
<dbReference type="EMBL" id="BSYR01000012">
    <property type="protein sequence ID" value="GMI75845.1"/>
    <property type="molecule type" value="Genomic_DNA"/>
</dbReference>
<comment type="similarity">
    <text evidence="2">Belongs to the KptA/TPT1 family.</text>
</comment>
<evidence type="ECO:0000256" key="2">
    <source>
        <dbReference type="ARBA" id="ARBA00009836"/>
    </source>
</evidence>
<evidence type="ECO:0000256" key="6">
    <source>
        <dbReference type="ARBA" id="ARBA00047949"/>
    </source>
</evidence>
<dbReference type="Proteomes" id="UP001165190">
    <property type="component" value="Unassembled WGS sequence"/>
</dbReference>
<accession>A0A9W7LUM9</accession>
<feature type="compositionally biased region" description="Basic and acidic residues" evidence="7">
    <location>
        <begin position="24"/>
        <end position="43"/>
    </location>
</feature>
<dbReference type="OrthoDB" id="955264at2759"/>
<dbReference type="SUPFAM" id="SSF56399">
    <property type="entry name" value="ADP-ribosylation"/>
    <property type="match status" value="1"/>
</dbReference>
<keyword evidence="4" id="KW-0808">Transferase</keyword>
<dbReference type="EC" id="2.7.1.160" evidence="3"/>
<feature type="region of interest" description="Disordered" evidence="7">
    <location>
        <begin position="1"/>
        <end position="43"/>
    </location>
</feature>
<dbReference type="GO" id="GO:0000215">
    <property type="term" value="F:tRNA 2'-phosphotransferase activity"/>
    <property type="evidence" value="ECO:0007669"/>
    <property type="project" value="UniProtKB-EC"/>
</dbReference>
<organism evidence="8 9">
    <name type="scientific">Hibiscus trionum</name>
    <name type="common">Flower of an hour</name>
    <dbReference type="NCBI Taxonomy" id="183268"/>
    <lineage>
        <taxon>Eukaryota</taxon>
        <taxon>Viridiplantae</taxon>
        <taxon>Streptophyta</taxon>
        <taxon>Embryophyta</taxon>
        <taxon>Tracheophyta</taxon>
        <taxon>Spermatophyta</taxon>
        <taxon>Magnoliopsida</taxon>
        <taxon>eudicotyledons</taxon>
        <taxon>Gunneridae</taxon>
        <taxon>Pentapetalae</taxon>
        <taxon>rosids</taxon>
        <taxon>malvids</taxon>
        <taxon>Malvales</taxon>
        <taxon>Malvaceae</taxon>
        <taxon>Malvoideae</taxon>
        <taxon>Hibiscus</taxon>
    </lineage>
</organism>
<name>A0A9W7LUM9_HIBTR</name>
<dbReference type="GO" id="GO:0006388">
    <property type="term" value="P:tRNA splicing, via endonucleolytic cleavage and ligation"/>
    <property type="evidence" value="ECO:0007669"/>
    <property type="project" value="TreeGrafter"/>
</dbReference>
<comment type="caution">
    <text evidence="8">The sequence shown here is derived from an EMBL/GenBank/DDBJ whole genome shotgun (WGS) entry which is preliminary data.</text>
</comment>
<dbReference type="Gene3D" id="3.20.170.30">
    <property type="match status" value="1"/>
</dbReference>
<feature type="compositionally biased region" description="Low complexity" evidence="7">
    <location>
        <begin position="1"/>
        <end position="13"/>
    </location>
</feature>
<keyword evidence="9" id="KW-1185">Reference proteome</keyword>